<evidence type="ECO:0000256" key="1">
    <source>
        <dbReference type="ARBA" id="ARBA00001964"/>
    </source>
</evidence>
<dbReference type="SUPFAM" id="SSF52467">
    <property type="entry name" value="DHS-like NAD/FAD-binding domain"/>
    <property type="match status" value="1"/>
</dbReference>
<evidence type="ECO:0000313" key="12">
    <source>
        <dbReference type="Proteomes" id="UP000308978"/>
    </source>
</evidence>
<dbReference type="NCBIfam" id="TIGR03254">
    <property type="entry name" value="oxalate_oxc"/>
    <property type="match status" value="1"/>
</dbReference>
<dbReference type="Gene3D" id="3.40.50.970">
    <property type="match status" value="2"/>
</dbReference>
<evidence type="ECO:0000256" key="3">
    <source>
        <dbReference type="ARBA" id="ARBA00022723"/>
    </source>
</evidence>
<feature type="domain" description="Thiamine pyrophosphate enzyme TPP-binding" evidence="9">
    <location>
        <begin position="415"/>
        <end position="547"/>
    </location>
</feature>
<keyword evidence="5 7" id="KW-0786">Thiamine pyrophosphate</keyword>
<dbReference type="InterPro" id="IPR012000">
    <property type="entry name" value="Thiamin_PyroP_enz_cen_dom"/>
</dbReference>
<dbReference type="InterPro" id="IPR017660">
    <property type="entry name" value="Oxalyl-CoA_decarboxylase"/>
</dbReference>
<accession>A0A4S4G2W4</accession>
<dbReference type="AlphaFoldDB" id="A0A4S4G2W4"/>
<keyword evidence="3" id="KW-0479">Metal-binding</keyword>
<dbReference type="CDD" id="cd02004">
    <property type="entry name" value="TPP_BZL_OCoD_HPCL"/>
    <property type="match status" value="1"/>
</dbReference>
<feature type="domain" description="Thiamine pyrophosphate enzyme N-terminal TPP-binding" evidence="10">
    <location>
        <begin position="18"/>
        <end position="123"/>
    </location>
</feature>
<dbReference type="EMBL" id="SSTJ01000003">
    <property type="protein sequence ID" value="THG37910.1"/>
    <property type="molecule type" value="Genomic_DNA"/>
</dbReference>
<dbReference type="GO" id="GO:0001561">
    <property type="term" value="P:fatty acid alpha-oxidation"/>
    <property type="evidence" value="ECO:0007669"/>
    <property type="project" value="TreeGrafter"/>
</dbReference>
<proteinExistence type="inferred from homology"/>
<dbReference type="RefSeq" id="WP_136433337.1">
    <property type="nucleotide sequence ID" value="NZ_SSTJ01000003.1"/>
</dbReference>
<sequence length="593" mass="63428">MSTAPTATTAENANLTDGFHVLVQSLLKNHLDRMYGVIGIPVTDVARIAQAKGIRYIGLRHESDAGNAAAAEGFITGKPGVYLTVSAPGFMNGLIPLKEATENGWPVIMLSGSSSRELIDMGEGDYEGMDQLNFAKPFSKAAYRVDKIEDIPLVVARAIRAACSGRPGGVYIDLPGDTLGQTIAQDVAESLLYEVNDPAPAQIPAPSVIESAMELLASAKKPLIYIGKGAAYAQCEDEVRQFVESTGAPYLAMSMAKGVLPDDHPQNAASARGMTMREADVVVLLGARLNWMLNFGKGKHWNENVKFIQVDIDPTEIDNSRYIAAPVVGDLKSTVRLFNDYLAAHPYKADPAWLEAIQADSAKNNARFSGAETADTVPMTHYNALGAIKKVTDANHDVYIANEGANALDDCRDIIDMYLPRHRLDCGTWGVMGVGLPYAIGAAATTGKPVISIHGDSAFGFDGMEVETICRYNLPVTVVVLNNGGIYRGDFKNLGTDGDPSPLTLSACAHYEKLMEAFGGTGYYATTPAEVEKYVAKGVASGKPTMVCCELSIHAGKESGHITYLNPQPVTGPLVGNEQEDLAEHRENGKLVD</sequence>
<dbReference type="GO" id="GO:0000287">
    <property type="term" value="F:magnesium ion binding"/>
    <property type="evidence" value="ECO:0007669"/>
    <property type="project" value="InterPro"/>
</dbReference>
<evidence type="ECO:0000259" key="10">
    <source>
        <dbReference type="Pfam" id="PF02776"/>
    </source>
</evidence>
<evidence type="ECO:0000256" key="4">
    <source>
        <dbReference type="ARBA" id="ARBA00022842"/>
    </source>
</evidence>
<dbReference type="Proteomes" id="UP000308978">
    <property type="component" value="Unassembled WGS sequence"/>
</dbReference>
<organism evidence="11 12">
    <name type="scientific">Adlercreutzia caecimuris</name>
    <dbReference type="NCBI Taxonomy" id="671266"/>
    <lineage>
        <taxon>Bacteria</taxon>
        <taxon>Bacillati</taxon>
        <taxon>Actinomycetota</taxon>
        <taxon>Coriobacteriia</taxon>
        <taxon>Eggerthellales</taxon>
        <taxon>Eggerthellaceae</taxon>
        <taxon>Adlercreutzia</taxon>
    </lineage>
</organism>
<dbReference type="InterPro" id="IPR012001">
    <property type="entry name" value="Thiamin_PyroP_enz_TPP-bd_dom"/>
</dbReference>
<protein>
    <submittedName>
        <fullName evidence="11">Oxalyl-CoA decarboxylase</fullName>
        <ecNumber evidence="11">4.1.1.8</ecNumber>
    </submittedName>
</protein>
<name>A0A4S4G2W4_9ACTN</name>
<reference evidence="11 12" key="1">
    <citation type="submission" date="2019-04" db="EMBL/GenBank/DDBJ databases">
        <title>Microbes associate with the intestines of laboratory mice.</title>
        <authorList>
            <person name="Navarre W."/>
            <person name="Wong E."/>
            <person name="Huang K.C."/>
            <person name="Tropini C."/>
            <person name="Ng K."/>
            <person name="Yu B."/>
        </authorList>
    </citation>
    <scope>NUCLEOTIDE SEQUENCE [LARGE SCALE GENOMIC DNA]</scope>
    <source>
        <strain evidence="11 12">NM80_B27</strain>
    </source>
</reference>
<evidence type="ECO:0000256" key="2">
    <source>
        <dbReference type="ARBA" id="ARBA00007812"/>
    </source>
</evidence>
<evidence type="ECO:0000313" key="11">
    <source>
        <dbReference type="EMBL" id="THG37910.1"/>
    </source>
</evidence>
<comment type="similarity">
    <text evidence="2 7">Belongs to the TPP enzyme family.</text>
</comment>
<dbReference type="Pfam" id="PF02775">
    <property type="entry name" value="TPP_enzyme_C"/>
    <property type="match status" value="1"/>
</dbReference>
<evidence type="ECO:0000259" key="9">
    <source>
        <dbReference type="Pfam" id="PF02775"/>
    </source>
</evidence>
<evidence type="ECO:0000256" key="5">
    <source>
        <dbReference type="ARBA" id="ARBA00023052"/>
    </source>
</evidence>
<keyword evidence="4" id="KW-0460">Magnesium</keyword>
<comment type="caution">
    <text evidence="11">The sequence shown here is derived from an EMBL/GenBank/DDBJ whole genome shotgun (WGS) entry which is preliminary data.</text>
</comment>
<dbReference type="InterPro" id="IPR011766">
    <property type="entry name" value="TPP_enzyme_TPP-bd"/>
</dbReference>
<dbReference type="InterPro" id="IPR045025">
    <property type="entry name" value="HACL1-like"/>
</dbReference>
<dbReference type="Gene3D" id="3.40.50.1220">
    <property type="entry name" value="TPP-binding domain"/>
    <property type="match status" value="1"/>
</dbReference>
<dbReference type="Pfam" id="PF00205">
    <property type="entry name" value="TPP_enzyme_M"/>
    <property type="match status" value="1"/>
</dbReference>
<dbReference type="EC" id="4.1.1.8" evidence="11"/>
<dbReference type="SUPFAM" id="SSF52518">
    <property type="entry name" value="Thiamin diphosphate-binding fold (THDP-binding)"/>
    <property type="match status" value="2"/>
</dbReference>
<dbReference type="InterPro" id="IPR029061">
    <property type="entry name" value="THDP-binding"/>
</dbReference>
<dbReference type="GO" id="GO:0008949">
    <property type="term" value="F:oxalyl-CoA decarboxylase activity"/>
    <property type="evidence" value="ECO:0007669"/>
    <property type="project" value="UniProtKB-EC"/>
</dbReference>
<dbReference type="Pfam" id="PF02776">
    <property type="entry name" value="TPP_enzyme_N"/>
    <property type="match status" value="1"/>
</dbReference>
<dbReference type="PANTHER" id="PTHR43710:SF2">
    <property type="entry name" value="2-HYDROXYACYL-COA LYASE 1"/>
    <property type="match status" value="1"/>
</dbReference>
<dbReference type="GO" id="GO:0033611">
    <property type="term" value="P:oxalate catabolic process"/>
    <property type="evidence" value="ECO:0007669"/>
    <property type="project" value="InterPro"/>
</dbReference>
<dbReference type="PANTHER" id="PTHR43710">
    <property type="entry name" value="2-HYDROXYACYL-COA LYASE"/>
    <property type="match status" value="1"/>
</dbReference>
<dbReference type="NCBIfam" id="NF006721">
    <property type="entry name" value="PRK09259.1"/>
    <property type="match status" value="1"/>
</dbReference>
<comment type="cofactor">
    <cofactor evidence="1">
        <name>thiamine diphosphate</name>
        <dbReference type="ChEBI" id="CHEBI:58937"/>
    </cofactor>
</comment>
<dbReference type="InterPro" id="IPR029035">
    <property type="entry name" value="DHS-like_NAD/FAD-binding_dom"/>
</dbReference>
<evidence type="ECO:0000256" key="7">
    <source>
        <dbReference type="RuleBase" id="RU362132"/>
    </source>
</evidence>
<evidence type="ECO:0000256" key="6">
    <source>
        <dbReference type="ARBA" id="ARBA00023239"/>
    </source>
</evidence>
<dbReference type="GO" id="GO:0030976">
    <property type="term" value="F:thiamine pyrophosphate binding"/>
    <property type="evidence" value="ECO:0007669"/>
    <property type="project" value="InterPro"/>
</dbReference>
<keyword evidence="6 11" id="KW-0456">Lyase</keyword>
<evidence type="ECO:0000259" key="8">
    <source>
        <dbReference type="Pfam" id="PF00205"/>
    </source>
</evidence>
<gene>
    <name evidence="11" type="ORF">E5986_03340</name>
</gene>
<feature type="domain" description="Thiamine pyrophosphate enzyme central" evidence="8">
    <location>
        <begin position="209"/>
        <end position="336"/>
    </location>
</feature>
<dbReference type="CDD" id="cd07035">
    <property type="entry name" value="TPP_PYR_POX_like"/>
    <property type="match status" value="1"/>
</dbReference>